<accession>A0A9X9ME03</accession>
<feature type="non-terminal residue" evidence="2">
    <location>
        <position position="59"/>
    </location>
</feature>
<comment type="caution">
    <text evidence="2">The sequence shown here is derived from an EMBL/GenBank/DDBJ whole genome shotgun (WGS) entry which is preliminary data.</text>
</comment>
<feature type="region of interest" description="Disordered" evidence="1">
    <location>
        <begin position="1"/>
        <end position="28"/>
    </location>
</feature>
<protein>
    <submittedName>
        <fullName evidence="2">Uncharacterized protein</fullName>
    </submittedName>
</protein>
<name>A0A9X9ME03_GULGU</name>
<proteinExistence type="predicted"/>
<evidence type="ECO:0000313" key="2">
    <source>
        <dbReference type="EMBL" id="VCX43017.1"/>
    </source>
</evidence>
<sequence length="59" mass="6690">MEMLQELPLTSTHNDTEGQERELQEALPADERRTLSALLLAFFQSVPQTSTKVNTCQLK</sequence>
<reference evidence="2 3" key="1">
    <citation type="submission" date="2018-10" db="EMBL/GenBank/DDBJ databases">
        <authorList>
            <person name="Ekblom R."/>
            <person name="Jareborg N."/>
        </authorList>
    </citation>
    <scope>NUCLEOTIDE SEQUENCE [LARGE SCALE GENOMIC DNA]</scope>
    <source>
        <tissue evidence="2">Muscle</tissue>
    </source>
</reference>
<evidence type="ECO:0000313" key="3">
    <source>
        <dbReference type="Proteomes" id="UP000269945"/>
    </source>
</evidence>
<dbReference type="EMBL" id="CYRY02047108">
    <property type="protein sequence ID" value="VCX43017.1"/>
    <property type="molecule type" value="Genomic_DNA"/>
</dbReference>
<dbReference type="Proteomes" id="UP000269945">
    <property type="component" value="Unassembled WGS sequence"/>
</dbReference>
<dbReference type="AlphaFoldDB" id="A0A9X9ME03"/>
<organism evidence="2 3">
    <name type="scientific">Gulo gulo</name>
    <name type="common">Wolverine</name>
    <name type="synonym">Gluton</name>
    <dbReference type="NCBI Taxonomy" id="48420"/>
    <lineage>
        <taxon>Eukaryota</taxon>
        <taxon>Metazoa</taxon>
        <taxon>Chordata</taxon>
        <taxon>Craniata</taxon>
        <taxon>Vertebrata</taxon>
        <taxon>Euteleostomi</taxon>
        <taxon>Mammalia</taxon>
        <taxon>Eutheria</taxon>
        <taxon>Laurasiatheria</taxon>
        <taxon>Carnivora</taxon>
        <taxon>Caniformia</taxon>
        <taxon>Musteloidea</taxon>
        <taxon>Mustelidae</taxon>
        <taxon>Guloninae</taxon>
        <taxon>Gulo</taxon>
    </lineage>
</organism>
<keyword evidence="3" id="KW-1185">Reference proteome</keyword>
<gene>
    <name evidence="2" type="ORF">BN2614_LOCUS2</name>
</gene>
<feature type="compositionally biased region" description="Basic and acidic residues" evidence="1">
    <location>
        <begin position="14"/>
        <end position="28"/>
    </location>
</feature>
<evidence type="ECO:0000256" key="1">
    <source>
        <dbReference type="SAM" id="MobiDB-lite"/>
    </source>
</evidence>